<dbReference type="CDD" id="cd07326">
    <property type="entry name" value="M56_BlaR1_MecR1_like"/>
    <property type="match status" value="1"/>
</dbReference>
<comment type="cofactor">
    <cofactor evidence="6">
        <name>Zn(2+)</name>
        <dbReference type="ChEBI" id="CHEBI:29105"/>
    </cofactor>
    <text evidence="6">Binds 1 zinc ion per subunit.</text>
</comment>
<keyword evidence="2" id="KW-0479">Metal-binding</keyword>
<dbReference type="PANTHER" id="PTHR34978:SF3">
    <property type="entry name" value="SLR0241 PROTEIN"/>
    <property type="match status" value="1"/>
</dbReference>
<keyword evidence="5 6" id="KW-0482">Metalloprotease</keyword>
<keyword evidence="7" id="KW-1133">Transmembrane helix</keyword>
<evidence type="ECO:0000313" key="9">
    <source>
        <dbReference type="EMBL" id="MDT0479544.1"/>
    </source>
</evidence>
<evidence type="ECO:0000256" key="2">
    <source>
        <dbReference type="ARBA" id="ARBA00022723"/>
    </source>
</evidence>
<evidence type="ECO:0000313" key="10">
    <source>
        <dbReference type="Proteomes" id="UP001183824"/>
    </source>
</evidence>
<evidence type="ECO:0000256" key="6">
    <source>
        <dbReference type="RuleBase" id="RU003983"/>
    </source>
</evidence>
<keyword evidence="1 6" id="KW-0645">Protease</keyword>
<evidence type="ECO:0000256" key="4">
    <source>
        <dbReference type="ARBA" id="ARBA00022833"/>
    </source>
</evidence>
<feature type="transmembrane region" description="Helical" evidence="7">
    <location>
        <begin position="31"/>
        <end position="59"/>
    </location>
</feature>
<accession>A0ABU2V2T3</accession>
<keyword evidence="4 6" id="KW-0862">Zinc</keyword>
<keyword evidence="7" id="KW-0472">Membrane</keyword>
<gene>
    <name evidence="9" type="ORF">RNB18_05010</name>
</gene>
<comment type="caution">
    <text evidence="9">The sequence shown here is derived from an EMBL/GenBank/DDBJ whole genome shotgun (WGS) entry which is preliminary data.</text>
</comment>
<sequence length="311" mass="31767">MIALLLVPLVLPFALPPLARRVVDRVRPEAALWVLTSASVALAVGVVACLGVLLLPVALSVPVVADLAHLIQPLEAGPTTLVMAVSVFAGGALAVTCITAVRRTLSEVRRLRAAHVDIAGLPDAGGLCVVDDTHPDAYALPGGRRSPSRVVVTTGMLRALTPDEREVLLAHERAHLAGRHHLFLAAAQLAGWCHPALAAVAPHVSFAAERAADEAAALATGDRTLAATAVGHAALATTRPRAVLPSIAPSAVTGPVPARVKALLAHAPARRLAPVLLAFVVLIGLAGASALAGAASVHRGVEIAQGELPRH</sequence>
<dbReference type="EMBL" id="JAVREZ010000001">
    <property type="protein sequence ID" value="MDT0479544.1"/>
    <property type="molecule type" value="Genomic_DNA"/>
</dbReference>
<protein>
    <submittedName>
        <fullName evidence="9">M56 family metallopeptidase</fullName>
    </submittedName>
</protein>
<evidence type="ECO:0000256" key="5">
    <source>
        <dbReference type="ARBA" id="ARBA00023049"/>
    </source>
</evidence>
<evidence type="ECO:0000259" key="8">
    <source>
        <dbReference type="Pfam" id="PF01435"/>
    </source>
</evidence>
<feature type="transmembrane region" description="Helical" evidence="7">
    <location>
        <begin position="272"/>
        <end position="295"/>
    </location>
</feature>
<dbReference type="InterPro" id="IPR052173">
    <property type="entry name" value="Beta-lactam_resp_regulator"/>
</dbReference>
<keyword evidence="3 6" id="KW-0378">Hydrolase</keyword>
<comment type="similarity">
    <text evidence="6">Belongs to the peptidase M48 family.</text>
</comment>
<dbReference type="Pfam" id="PF01435">
    <property type="entry name" value="Peptidase_M48"/>
    <property type="match status" value="1"/>
</dbReference>
<dbReference type="Proteomes" id="UP001183824">
    <property type="component" value="Unassembled WGS sequence"/>
</dbReference>
<proteinExistence type="inferred from homology"/>
<feature type="transmembrane region" description="Helical" evidence="7">
    <location>
        <begin position="80"/>
        <end position="101"/>
    </location>
</feature>
<dbReference type="PANTHER" id="PTHR34978">
    <property type="entry name" value="POSSIBLE SENSOR-TRANSDUCER PROTEIN BLAR"/>
    <property type="match status" value="1"/>
</dbReference>
<feature type="domain" description="Peptidase M48" evidence="8">
    <location>
        <begin position="111"/>
        <end position="191"/>
    </location>
</feature>
<keyword evidence="7" id="KW-0812">Transmembrane</keyword>
<dbReference type="PRINTS" id="PR00173">
    <property type="entry name" value="EDTRNSPORT"/>
</dbReference>
<evidence type="ECO:0000256" key="7">
    <source>
        <dbReference type="SAM" id="Phobius"/>
    </source>
</evidence>
<keyword evidence="10" id="KW-1185">Reference proteome</keyword>
<organism evidence="9 10">
    <name type="scientific">Streptomyces doebereineriae</name>
    <dbReference type="NCBI Taxonomy" id="3075528"/>
    <lineage>
        <taxon>Bacteria</taxon>
        <taxon>Bacillati</taxon>
        <taxon>Actinomycetota</taxon>
        <taxon>Actinomycetes</taxon>
        <taxon>Kitasatosporales</taxon>
        <taxon>Streptomycetaceae</taxon>
        <taxon>Streptomyces</taxon>
    </lineage>
</organism>
<dbReference type="RefSeq" id="WP_311712904.1">
    <property type="nucleotide sequence ID" value="NZ_JAVREZ010000001.1"/>
</dbReference>
<reference evidence="10" key="1">
    <citation type="submission" date="2023-07" db="EMBL/GenBank/DDBJ databases">
        <title>30 novel species of actinomycetes from the DSMZ collection.</title>
        <authorList>
            <person name="Nouioui I."/>
        </authorList>
    </citation>
    <scope>NUCLEOTIDE SEQUENCE [LARGE SCALE GENOMIC DNA]</scope>
    <source>
        <strain evidence="10">DSM 41640</strain>
    </source>
</reference>
<dbReference type="Gene3D" id="3.30.2010.10">
    <property type="entry name" value="Metalloproteases ('zincins'), catalytic domain"/>
    <property type="match status" value="1"/>
</dbReference>
<evidence type="ECO:0000256" key="3">
    <source>
        <dbReference type="ARBA" id="ARBA00022801"/>
    </source>
</evidence>
<name>A0ABU2V2T3_9ACTN</name>
<dbReference type="InterPro" id="IPR001915">
    <property type="entry name" value="Peptidase_M48"/>
</dbReference>
<evidence type="ECO:0000256" key="1">
    <source>
        <dbReference type="ARBA" id="ARBA00022670"/>
    </source>
</evidence>